<name>A0A1M5BRB9_9BACT</name>
<accession>A0A1M5BRB9</accession>
<dbReference type="PANTHER" id="PTHR13174:SF3">
    <property type="entry name" value="D-GLUCURONYL C5-EPIMERASE"/>
    <property type="match status" value="1"/>
</dbReference>
<dbReference type="OrthoDB" id="7888928at2"/>
<evidence type="ECO:0000313" key="3">
    <source>
        <dbReference type="Proteomes" id="UP000184164"/>
    </source>
</evidence>
<dbReference type="SUPFAM" id="SSF48208">
    <property type="entry name" value="Six-hairpin glycosidases"/>
    <property type="match status" value="1"/>
</dbReference>
<dbReference type="AlphaFoldDB" id="A0A1M5BRB9"/>
<dbReference type="InterPro" id="IPR008928">
    <property type="entry name" value="6-hairpin_glycosidase_sf"/>
</dbReference>
<evidence type="ECO:0000259" key="1">
    <source>
        <dbReference type="Pfam" id="PF06662"/>
    </source>
</evidence>
<protein>
    <submittedName>
        <fullName evidence="2">D-glucuronyl C5-epimerase C-terminus</fullName>
    </submittedName>
</protein>
<dbReference type="GO" id="GO:0047464">
    <property type="term" value="F:heparosan-N-sulfate-glucuronate 5-epimerase activity"/>
    <property type="evidence" value="ECO:0007669"/>
    <property type="project" value="InterPro"/>
</dbReference>
<gene>
    <name evidence="2" type="ORF">SAMN05444274_105272</name>
</gene>
<dbReference type="RefSeq" id="WP_073002172.1">
    <property type="nucleotide sequence ID" value="NZ_FQUM01000005.1"/>
</dbReference>
<keyword evidence="3" id="KW-1185">Reference proteome</keyword>
<dbReference type="GO" id="GO:0005975">
    <property type="term" value="P:carbohydrate metabolic process"/>
    <property type="evidence" value="ECO:0007669"/>
    <property type="project" value="InterPro"/>
</dbReference>
<organism evidence="2 3">
    <name type="scientific">Mariniphaga anaerophila</name>
    <dbReference type="NCBI Taxonomy" id="1484053"/>
    <lineage>
        <taxon>Bacteria</taxon>
        <taxon>Pseudomonadati</taxon>
        <taxon>Bacteroidota</taxon>
        <taxon>Bacteroidia</taxon>
        <taxon>Marinilabiliales</taxon>
        <taxon>Prolixibacteraceae</taxon>
        <taxon>Mariniphaga</taxon>
    </lineage>
</organism>
<sequence length="552" mass="64595">MTLASSFKKNYMLVISALILLVTETAHAQKLFRYSCQADRVSIEEFESSRTFDKKGIILSDKEYHPLSIARFGLLAYYKFEDTRDSAYFYKCVTQADYFKDDRKVHSLFQGKGIGLPYNFKFWDLEAPWYSGMTQGFAISYLLRYYQLTHDETILPVIKKIAFVLLAPQEEGGSISTTEEGCTWIEEYPNSKKSKHVLNGFINGLIGLYEYCAFFPEDSVAKQVFEEAYECMLKSLELYDTSKWSYYDRSRRSLADNYMWYQIYEMKHLYEMFQEPIFDYQMRIWSVMLSGRMANRKADQIKFVNRYNSEKAEKMNDSLFSVSMKPAQNRMPDSLEVLQLKSKKDIRRFCKGKDIRTKERSKLSYILFLSSVSDSADYVKMTFNDSEIKEYKVTLHRRAARGISENDTIGVTKFFNNNELYLVFPKMSISEIALKVENRKPFSLAVLQTDFFDTSRSKKPFFAHSTFPGMRLKEGEKYMVSLPVFNTEKTVIFYKSAHTEKALANAKWKAINTIKPNSEFISPEYGFYSFMVVYDWKNPLSMVGKLQISEQK</sequence>
<reference evidence="3" key="1">
    <citation type="submission" date="2016-11" db="EMBL/GenBank/DDBJ databases">
        <authorList>
            <person name="Varghese N."/>
            <person name="Submissions S."/>
        </authorList>
    </citation>
    <scope>NUCLEOTIDE SEQUENCE [LARGE SCALE GENOMIC DNA]</scope>
    <source>
        <strain evidence="3">DSM 26910</strain>
    </source>
</reference>
<dbReference type="InterPro" id="IPR039721">
    <property type="entry name" value="C5-epimerase"/>
</dbReference>
<dbReference type="Proteomes" id="UP000184164">
    <property type="component" value="Unassembled WGS sequence"/>
</dbReference>
<proteinExistence type="predicted"/>
<feature type="domain" description="D-glucuronyl C5-epimerase C-terminal" evidence="1">
    <location>
        <begin position="116"/>
        <end position="285"/>
    </location>
</feature>
<dbReference type="Pfam" id="PF06662">
    <property type="entry name" value="C5-epim_C"/>
    <property type="match status" value="1"/>
</dbReference>
<dbReference type="PANTHER" id="PTHR13174">
    <property type="entry name" value="D-GLUCURONYL C5-EPIMERASE"/>
    <property type="match status" value="1"/>
</dbReference>
<dbReference type="GO" id="GO:0015012">
    <property type="term" value="P:heparan sulfate proteoglycan biosynthetic process"/>
    <property type="evidence" value="ECO:0007669"/>
    <property type="project" value="InterPro"/>
</dbReference>
<dbReference type="STRING" id="1484053.SAMN05444274_105272"/>
<dbReference type="EMBL" id="FQUM01000005">
    <property type="protein sequence ID" value="SHF45079.1"/>
    <property type="molecule type" value="Genomic_DNA"/>
</dbReference>
<dbReference type="InterPro" id="IPR010598">
    <property type="entry name" value="C5-epim_C"/>
</dbReference>
<evidence type="ECO:0000313" key="2">
    <source>
        <dbReference type="EMBL" id="SHF45079.1"/>
    </source>
</evidence>